<evidence type="ECO:0000256" key="1">
    <source>
        <dbReference type="SAM" id="Phobius"/>
    </source>
</evidence>
<sequence>MLYCTFDWCGTAAWWCAVGGLLVGLAAAGAWVWSTRAPWDPLGGDPHAILSPDPDLQQGQLNMADWNQAAEAGRRNRIAAALTAGAVVLSSAASLLSLTPH</sequence>
<dbReference type="Proteomes" id="UP000256838">
    <property type="component" value="Unassembled WGS sequence"/>
</dbReference>
<dbReference type="AlphaFoldDB" id="A0A3D8JQL6"/>
<gene>
    <name evidence="2" type="ORF">DWV00_31270</name>
</gene>
<keyword evidence="1" id="KW-1133">Transmembrane helix</keyword>
<dbReference type="EMBL" id="QRGA01000024">
    <property type="protein sequence ID" value="RDU94986.1"/>
    <property type="molecule type" value="Genomic_DNA"/>
</dbReference>
<feature type="transmembrane region" description="Helical" evidence="1">
    <location>
        <begin position="12"/>
        <end position="33"/>
    </location>
</feature>
<evidence type="ECO:0000313" key="3">
    <source>
        <dbReference type="Proteomes" id="UP000256838"/>
    </source>
</evidence>
<protein>
    <submittedName>
        <fullName evidence="2">Uncharacterized protein</fullName>
    </submittedName>
</protein>
<name>A0A3D8JQL6_9BURK</name>
<reference evidence="2 3" key="1">
    <citation type="submission" date="2018-08" db="EMBL/GenBank/DDBJ databases">
        <title>Paraburkholderia sp. DHOM06 isolated from forest soil.</title>
        <authorList>
            <person name="Gao Z.-H."/>
            <person name="Qiu L.-H."/>
        </authorList>
    </citation>
    <scope>NUCLEOTIDE SEQUENCE [LARGE SCALE GENOMIC DNA]</scope>
    <source>
        <strain evidence="2 3">DHOM06</strain>
    </source>
</reference>
<organism evidence="2 3">
    <name type="scientific">Trinickia dinghuensis</name>
    <dbReference type="NCBI Taxonomy" id="2291023"/>
    <lineage>
        <taxon>Bacteria</taxon>
        <taxon>Pseudomonadati</taxon>
        <taxon>Pseudomonadota</taxon>
        <taxon>Betaproteobacteria</taxon>
        <taxon>Burkholderiales</taxon>
        <taxon>Burkholderiaceae</taxon>
        <taxon>Trinickia</taxon>
    </lineage>
</organism>
<proteinExistence type="predicted"/>
<keyword evidence="1" id="KW-0472">Membrane</keyword>
<keyword evidence="3" id="KW-1185">Reference proteome</keyword>
<accession>A0A3D8JQL6</accession>
<comment type="caution">
    <text evidence="2">The sequence shown here is derived from an EMBL/GenBank/DDBJ whole genome shotgun (WGS) entry which is preliminary data.</text>
</comment>
<keyword evidence="1" id="KW-0812">Transmembrane</keyword>
<evidence type="ECO:0000313" key="2">
    <source>
        <dbReference type="EMBL" id="RDU94986.1"/>
    </source>
</evidence>
<feature type="transmembrane region" description="Helical" evidence="1">
    <location>
        <begin position="78"/>
        <end position="98"/>
    </location>
</feature>